<dbReference type="AlphaFoldDB" id="A0A7J4IXY3"/>
<reference evidence="2" key="1">
    <citation type="journal article" date="2020" name="bioRxiv">
        <title>A rank-normalized archaeal taxonomy based on genome phylogeny resolves widespread incomplete and uneven classifications.</title>
        <authorList>
            <person name="Rinke C."/>
            <person name="Chuvochina M."/>
            <person name="Mussig A.J."/>
            <person name="Chaumeil P.-A."/>
            <person name="Waite D.W."/>
            <person name="Whitman W.B."/>
            <person name="Parks D.H."/>
            <person name="Hugenholtz P."/>
        </authorList>
    </citation>
    <scope>NUCLEOTIDE SEQUENCE [LARGE SCALE GENOMIC DNA]</scope>
</reference>
<organism evidence="1 2">
    <name type="scientific">Candidatus Iainarchaeum sp</name>
    <dbReference type="NCBI Taxonomy" id="3101447"/>
    <lineage>
        <taxon>Archaea</taxon>
        <taxon>Candidatus Iainarchaeota</taxon>
        <taxon>Candidatus Iainarchaeia</taxon>
        <taxon>Candidatus Iainarchaeales</taxon>
        <taxon>Candidatus Iainarchaeaceae</taxon>
        <taxon>Candidatus Iainarchaeum</taxon>
    </lineage>
</organism>
<comment type="caution">
    <text evidence="1">The sequence shown here is derived from an EMBL/GenBank/DDBJ whole genome shotgun (WGS) entry which is preliminary data.</text>
</comment>
<gene>
    <name evidence="1" type="ORF">HA254_00530</name>
</gene>
<sequence length="370" mass="42750">MGVGSAVFLERSRTGRALAKLTGNKGRGAEYLPDIGPYGILLHAIGIYGIARVHSLRKRRDVVRGISALMKAQPAEFKHLAFSTARFLWQNSTLRATAVYDPHAEDAIYKVIGEMAQNSRDYKNKYPKGGRQTIENYGKQYFRHLVRHSLLSDFKFLQSNFSDPERKEALRFALVGHDIDPLREESDKKRLSFLEEIFDKDVPELNRFHSAKGKTHRALDALIRLRWRAKMSLPTSEAIDFFYKACDYYNIPPREVDRYAIQSYWGIIKIPKPRKPQLSDTELKTSEGRVKLRQLEIKHEKEVRVMNARLMELRERIGQIYGHETLEKYKPPPAREEQPRIIIPPAARFHLDKVKLGRGSHKQTTEVGKT</sequence>
<accession>A0A7J4IXY3</accession>
<protein>
    <submittedName>
        <fullName evidence="1">Uncharacterized protein</fullName>
    </submittedName>
</protein>
<evidence type="ECO:0000313" key="1">
    <source>
        <dbReference type="EMBL" id="HIH09135.1"/>
    </source>
</evidence>
<dbReference type="Proteomes" id="UP000565078">
    <property type="component" value="Unassembled WGS sequence"/>
</dbReference>
<name>A0A7J4IXY3_9ARCH</name>
<proteinExistence type="predicted"/>
<dbReference type="EMBL" id="DUGC01000009">
    <property type="protein sequence ID" value="HIH09135.1"/>
    <property type="molecule type" value="Genomic_DNA"/>
</dbReference>
<evidence type="ECO:0000313" key="2">
    <source>
        <dbReference type="Proteomes" id="UP000565078"/>
    </source>
</evidence>